<reference evidence="2" key="2">
    <citation type="submission" date="2021-04" db="EMBL/GenBank/DDBJ databases">
        <authorList>
            <person name="Gilroy R."/>
        </authorList>
    </citation>
    <scope>NUCLEOTIDE SEQUENCE</scope>
    <source>
        <strain evidence="2">14975</strain>
    </source>
</reference>
<evidence type="ECO:0000313" key="2">
    <source>
        <dbReference type="EMBL" id="HIX20320.1"/>
    </source>
</evidence>
<feature type="signal peptide" evidence="1">
    <location>
        <begin position="1"/>
        <end position="22"/>
    </location>
</feature>
<gene>
    <name evidence="2" type="ORF">H9862_06950</name>
</gene>
<dbReference type="Proteomes" id="UP000823964">
    <property type="component" value="Unassembled WGS sequence"/>
</dbReference>
<organism evidence="2 3">
    <name type="scientific">Candidatus Akkermansia intestinigallinarum</name>
    <dbReference type="NCBI Taxonomy" id="2838431"/>
    <lineage>
        <taxon>Bacteria</taxon>
        <taxon>Pseudomonadati</taxon>
        <taxon>Verrucomicrobiota</taxon>
        <taxon>Verrucomicrobiia</taxon>
        <taxon>Verrucomicrobiales</taxon>
        <taxon>Akkermansiaceae</taxon>
        <taxon>Akkermansia</taxon>
    </lineage>
</organism>
<evidence type="ECO:0008006" key="4">
    <source>
        <dbReference type="Google" id="ProtNLM"/>
    </source>
</evidence>
<sequence length="203" mass="22678">MKPRLLFALLPLLPLAAVPAAADFKTDTRSVKLDYLQNEVTVIFETDGVGIEKVTPLCDCITARIDGSRLIARVDSSKFSRDIDKQIDARTADGKTTRLTIRFSVPALYTVSCPSLVWQKGSARTPQVLRITIPEGSPVHNIERAELVGKGFDYEPRIVRKGREYTITVTPQTTAKPVLARLRLVTDCSDYRARCTIYLQVKR</sequence>
<dbReference type="EMBL" id="DXFQ01000126">
    <property type="protein sequence ID" value="HIX20320.1"/>
    <property type="molecule type" value="Genomic_DNA"/>
</dbReference>
<name>A0A9D1VCL3_9BACT</name>
<protein>
    <recommendedName>
        <fullName evidence="4">DUF1573 domain-containing protein</fullName>
    </recommendedName>
</protein>
<evidence type="ECO:0000313" key="3">
    <source>
        <dbReference type="Proteomes" id="UP000823964"/>
    </source>
</evidence>
<comment type="caution">
    <text evidence="2">The sequence shown here is derived from an EMBL/GenBank/DDBJ whole genome shotgun (WGS) entry which is preliminary data.</text>
</comment>
<accession>A0A9D1VCL3</accession>
<reference evidence="2" key="1">
    <citation type="journal article" date="2021" name="PeerJ">
        <title>Extensive microbial diversity within the chicken gut microbiome revealed by metagenomics and culture.</title>
        <authorList>
            <person name="Gilroy R."/>
            <person name="Ravi A."/>
            <person name="Getino M."/>
            <person name="Pursley I."/>
            <person name="Horton D.L."/>
            <person name="Alikhan N.F."/>
            <person name="Baker D."/>
            <person name="Gharbi K."/>
            <person name="Hall N."/>
            <person name="Watson M."/>
            <person name="Adriaenssens E.M."/>
            <person name="Foster-Nyarko E."/>
            <person name="Jarju S."/>
            <person name="Secka A."/>
            <person name="Antonio M."/>
            <person name="Oren A."/>
            <person name="Chaudhuri R.R."/>
            <person name="La Ragione R."/>
            <person name="Hildebrand F."/>
            <person name="Pallen M.J."/>
        </authorList>
    </citation>
    <scope>NUCLEOTIDE SEQUENCE</scope>
    <source>
        <strain evidence="2">14975</strain>
    </source>
</reference>
<evidence type="ECO:0000256" key="1">
    <source>
        <dbReference type="SAM" id="SignalP"/>
    </source>
</evidence>
<proteinExistence type="predicted"/>
<feature type="chain" id="PRO_5039643005" description="DUF1573 domain-containing protein" evidence="1">
    <location>
        <begin position="23"/>
        <end position="203"/>
    </location>
</feature>
<keyword evidence="1" id="KW-0732">Signal</keyword>
<dbReference type="AlphaFoldDB" id="A0A9D1VCL3"/>